<dbReference type="PIRSF" id="PIRSF018266">
    <property type="entry name" value="FecR"/>
    <property type="match status" value="1"/>
</dbReference>
<evidence type="ECO:0000313" key="5">
    <source>
        <dbReference type="Proteomes" id="UP001589590"/>
    </source>
</evidence>
<sequence>MKKIITKYIVNTITEDEQNLLNEWLKDRDNQKEFKRYVLDYHDVKMALYKNDVDKAYRNVKEAINNSKQKVIPIYRKKFFKYAAAVLVLVSSSFFFLSKNTPVENNNVSINPGTDKAILTLANGTELLLDSVTNYQDKLITSTGKEIIYTPSENKTNTVEYNYLTIPRGGQYHIVLSDDTEVWVNSESQLKYPVNFIEGQPRDVELVYGEAYFEVSPSTEHGGAKFRVINENQTIEVLGTKFNVKAYKEEPHIYTTLVEGKVSVNTKLDAKLLVPNKQSVFSLKNENLSIQDVDVKIEIAWIHGEFVFQKKSLKDIATVLGRWYNVDFEFLNDTIAEQKFNGELKKSQNLENILKLIQDTNKIKSYEMKGNSVFLK</sequence>
<dbReference type="InterPro" id="IPR006860">
    <property type="entry name" value="FecR"/>
</dbReference>
<feature type="transmembrane region" description="Helical" evidence="1">
    <location>
        <begin position="79"/>
        <end position="97"/>
    </location>
</feature>
<protein>
    <submittedName>
        <fullName evidence="4">FecR family protein</fullName>
    </submittedName>
</protein>
<evidence type="ECO:0000313" key="4">
    <source>
        <dbReference type="EMBL" id="MFB9106165.1"/>
    </source>
</evidence>
<dbReference type="PANTHER" id="PTHR30273">
    <property type="entry name" value="PERIPLASMIC SIGNAL SENSOR AND SIGMA FACTOR ACTIVATOR FECR-RELATED"/>
    <property type="match status" value="1"/>
</dbReference>
<keyword evidence="1" id="KW-0472">Membrane</keyword>
<dbReference type="InterPro" id="IPR032508">
    <property type="entry name" value="FecR_C"/>
</dbReference>
<organism evidence="4 5">
    <name type="scientific">Algibacter miyuki</name>
    <dbReference type="NCBI Taxonomy" id="1306933"/>
    <lineage>
        <taxon>Bacteria</taxon>
        <taxon>Pseudomonadati</taxon>
        <taxon>Bacteroidota</taxon>
        <taxon>Flavobacteriia</taxon>
        <taxon>Flavobacteriales</taxon>
        <taxon>Flavobacteriaceae</taxon>
        <taxon>Algibacter</taxon>
    </lineage>
</organism>
<feature type="domain" description="Protein FecR C-terminal" evidence="3">
    <location>
        <begin position="305"/>
        <end position="374"/>
    </location>
</feature>
<evidence type="ECO:0000259" key="3">
    <source>
        <dbReference type="Pfam" id="PF16344"/>
    </source>
</evidence>
<keyword evidence="1" id="KW-1133">Transmembrane helix</keyword>
<dbReference type="PANTHER" id="PTHR30273:SF2">
    <property type="entry name" value="PROTEIN FECR"/>
    <property type="match status" value="1"/>
</dbReference>
<dbReference type="RefSeq" id="WP_290267672.1">
    <property type="nucleotide sequence ID" value="NZ_JAUFQP010000001.1"/>
</dbReference>
<dbReference type="Gene3D" id="2.60.120.1440">
    <property type="match status" value="1"/>
</dbReference>
<proteinExistence type="predicted"/>
<accession>A0ABV5H2Q1</accession>
<name>A0ABV5H2Q1_9FLAO</name>
<dbReference type="Pfam" id="PF16344">
    <property type="entry name" value="FecR_C"/>
    <property type="match status" value="1"/>
</dbReference>
<comment type="caution">
    <text evidence="4">The sequence shown here is derived from an EMBL/GenBank/DDBJ whole genome shotgun (WGS) entry which is preliminary data.</text>
</comment>
<feature type="domain" description="FecR protein" evidence="2">
    <location>
        <begin position="167"/>
        <end position="262"/>
    </location>
</feature>
<keyword evidence="1" id="KW-0812">Transmembrane</keyword>
<dbReference type="Gene3D" id="3.55.50.30">
    <property type="match status" value="1"/>
</dbReference>
<dbReference type="Proteomes" id="UP001589590">
    <property type="component" value="Unassembled WGS sequence"/>
</dbReference>
<reference evidence="4 5" key="1">
    <citation type="submission" date="2024-09" db="EMBL/GenBank/DDBJ databases">
        <authorList>
            <person name="Sun Q."/>
            <person name="Mori K."/>
        </authorList>
    </citation>
    <scope>NUCLEOTIDE SEQUENCE [LARGE SCALE GENOMIC DNA]</scope>
    <source>
        <strain evidence="4 5">CECT 8300</strain>
    </source>
</reference>
<dbReference type="InterPro" id="IPR012373">
    <property type="entry name" value="Ferrdict_sens_TM"/>
</dbReference>
<gene>
    <name evidence="4" type="ORF">ACFFU1_14775</name>
</gene>
<dbReference type="Pfam" id="PF04773">
    <property type="entry name" value="FecR"/>
    <property type="match status" value="1"/>
</dbReference>
<dbReference type="EMBL" id="JBHMFA010000015">
    <property type="protein sequence ID" value="MFB9106165.1"/>
    <property type="molecule type" value="Genomic_DNA"/>
</dbReference>
<evidence type="ECO:0000256" key="1">
    <source>
        <dbReference type="SAM" id="Phobius"/>
    </source>
</evidence>
<evidence type="ECO:0000259" key="2">
    <source>
        <dbReference type="Pfam" id="PF04773"/>
    </source>
</evidence>
<keyword evidence="5" id="KW-1185">Reference proteome</keyword>